<dbReference type="Proteomes" id="UP001186974">
    <property type="component" value="Unassembled WGS sequence"/>
</dbReference>
<comment type="caution">
    <text evidence="1">The sequence shown here is derived from an EMBL/GenBank/DDBJ whole genome shotgun (WGS) entry which is preliminary data.</text>
</comment>
<gene>
    <name evidence="1" type="ORF">LTS18_003452</name>
</gene>
<protein>
    <submittedName>
        <fullName evidence="1">Uncharacterized protein</fullName>
    </submittedName>
</protein>
<name>A0ACC3DTY0_9PEZI</name>
<proteinExistence type="predicted"/>
<reference evidence="1" key="1">
    <citation type="submission" date="2024-09" db="EMBL/GenBank/DDBJ databases">
        <title>Black Yeasts Isolated from many extreme environments.</title>
        <authorList>
            <person name="Coleine C."/>
            <person name="Stajich J.E."/>
            <person name="Selbmann L."/>
        </authorList>
    </citation>
    <scope>NUCLEOTIDE SEQUENCE</scope>
    <source>
        <strain evidence="1">CCFEE 5737</strain>
    </source>
</reference>
<keyword evidence="2" id="KW-1185">Reference proteome</keyword>
<organism evidence="1 2">
    <name type="scientific">Coniosporium uncinatum</name>
    <dbReference type="NCBI Taxonomy" id="93489"/>
    <lineage>
        <taxon>Eukaryota</taxon>
        <taxon>Fungi</taxon>
        <taxon>Dikarya</taxon>
        <taxon>Ascomycota</taxon>
        <taxon>Pezizomycotina</taxon>
        <taxon>Dothideomycetes</taxon>
        <taxon>Dothideomycetes incertae sedis</taxon>
        <taxon>Coniosporium</taxon>
    </lineage>
</organism>
<evidence type="ECO:0000313" key="2">
    <source>
        <dbReference type="Proteomes" id="UP001186974"/>
    </source>
</evidence>
<accession>A0ACC3DTY0</accession>
<sequence>MSAFRPPSIRHIINGPSTCLRVQRRWARVHDVRFHATHSDPQERILSKYREKLDRKAKEEGASDILELKERYQDKIRELKGKAAVPGATAPLSEGIPQPPPPPSQPASEQSRQPTPSQQASKTAAAAKAVTNPPGVKTLSSYIDVEKTRELPHKEIEYIWRLRHAHDPNSLCAVVPSRIWSTIANTARRHPQFILPLPNPDPEQAGASIHFLQWNFPTESTATVLFTHLAEYKLRGEFATPHTTVTHHLDLQHDKGVVLVQGNVMEARGVSVDEGKWLLMCLQKFYGLQGEGAMGVGRRELLEQFSKGDGGFSVERLLEEAEKVA</sequence>
<evidence type="ECO:0000313" key="1">
    <source>
        <dbReference type="EMBL" id="KAK3079978.1"/>
    </source>
</evidence>
<dbReference type="EMBL" id="JAWDJW010000814">
    <property type="protein sequence ID" value="KAK3079978.1"/>
    <property type="molecule type" value="Genomic_DNA"/>
</dbReference>